<feature type="domain" description="UvrD-like helicase ATP-binding" evidence="5">
    <location>
        <begin position="536"/>
        <end position="863"/>
    </location>
</feature>
<dbReference type="Gene3D" id="3.40.50.300">
    <property type="entry name" value="P-loop containing nucleotide triphosphate hydrolases"/>
    <property type="match status" value="2"/>
</dbReference>
<evidence type="ECO:0000256" key="2">
    <source>
        <dbReference type="ARBA" id="ARBA00022801"/>
    </source>
</evidence>
<keyword evidence="2" id="KW-0378">Hydrolase</keyword>
<keyword evidence="8" id="KW-1185">Reference proteome</keyword>
<dbReference type="InterPro" id="IPR039904">
    <property type="entry name" value="TRANK1"/>
</dbReference>
<evidence type="ECO:0000313" key="7">
    <source>
        <dbReference type="EMBL" id="RIA86623.1"/>
    </source>
</evidence>
<dbReference type="GO" id="GO:0004386">
    <property type="term" value="F:helicase activity"/>
    <property type="evidence" value="ECO:0007669"/>
    <property type="project" value="UniProtKB-KW"/>
</dbReference>
<protein>
    <submittedName>
        <fullName evidence="7">Uncharacterized protein</fullName>
    </submittedName>
</protein>
<dbReference type="SUPFAM" id="SSF52540">
    <property type="entry name" value="P-loop containing nucleoside triphosphate hydrolases"/>
    <property type="match status" value="1"/>
</dbReference>
<dbReference type="EMBL" id="QKYT01000354">
    <property type="protein sequence ID" value="RIA86623.1"/>
    <property type="molecule type" value="Genomic_DNA"/>
</dbReference>
<dbReference type="InterPro" id="IPR011990">
    <property type="entry name" value="TPR-like_helical_dom_sf"/>
</dbReference>
<sequence>MKLMNENRLIELLEDLSGSQNDYQQKQNDLLVLCLNAPRSELEKFFDELSQLLDYTPETYLPTLQTFISHIYDKNSGAILNINLRARWNTTLPDFISLFITNVIIKNLHHSDIPSFGELLHNCIELLWRANKTDNKYNNKPKLAFETIKFVFCTILDTDNVLEVLVSGPSGHHCINRILFDFKMINQFERKELLKAVNVVAALLEECSEHNEGFFVYNACATLLKTLKRDQSAERALRNIINSCNNLESLSILGVAVPQKTSDLPNFLQVLEQKKIDSFRSLMELLPCANCHEQALICFSPDKYSSLMAGRESMNIGRPERLFDLPFEFDDEDRLGPWDILLSEDVIKDMRKLESPLKTDAVMKKLGQLSSGAWNKYGFRHIALSHTIPVYEIELLDDSGLKILWQVDYGFSIRSYLLTQLVKVWAVTASHERIRETLENLEMVRRIYTAQHIHRCTVEQNEGIILPKIFEDEEIKSMEYGSQIDDERLLEVHKMLVTNKFIPLSKNLFKSLVMGGSNFTFQVSKIEYEIINNPTSAIIIGRSGTGKTTCILFRQIASYLKDRISSLHNNYKRQIFITVSYNLCRRVKEYFNQLQESAIIARRKMSMEQVHEYVRKKDEEKSSKIDSDNIMLEDDDEEEELSDIPNSFHHLTDKHFPLFITYNKLSKMLQGTYGIDIKKLTTQQKLNTNYNAHENKKEEFFQGSSFINTINASWAHFVNYETFQKRYWDHFSDYYRQKFDCELVYSEFSVIKGLNPEVDYLSKEEYQAISTKKYPAFCHNRDQIYDLFQRYEKMKAGNRDYDSMDRTLAILRCAKTQPLGGPHIHEVYIDECQDNHIVDFALILKIFDRADSIFFAGDTAQCIAQGSSFRFQDIRSLIYQWELNRTRVNYNLRGSMKPKQFELNINYRSHNGILQLASSVIDLIWHFFPNSIDRLSRERGKIDGPLPIIFEEFQAETFHYNIFSIGEHASNVEFGAEQVIIVRNDAAKKRVKELIGKVGLVMTVFEAKGMEFNDVLLYDFFTDSPARSKWRVILSALDDHSKGVQTFSHEKHYILSSELKHLYVAVTRARQHIWIFDKNTEWSKPIRTYWDHHGLVKVIRNMNEISTFPTLAKKSSSHEWNRRGRKFFEHQQYEQAIFCFEKSGSEEFHKIANAYRLQQIARASVNDSDEITIKSNFIRAAQAFKKCSRPIQAVSCYQDIDMYDEAGNVYAEWKMFEPAAHCYRKAKIWHKSGKYFEKVKKYRDAALAYLDGGYYEIAVNLIQSQESQEIDEETFNHITHIVKNHYRDTAISYGKFEEAADMFIRLTYNEKDIIEALEFLLYLCRIKILEETMSCITSPYSLQQYFLKTDEFIMKFKSQLINKSQKWDNLIEEFQLYSAYLNKNFNEIYQYIQLFRRREELANEFRAITIWLKFLPQAGIQAEYWHERLQYLLRLCELAFSFIANVNVKTFKNFDHIFCTEVKNSQRRQIPFDSPLLHFINEKRGNGIEKAEKTMNDQHIYDMGDVHMAISQCLASYITDLIQDVSVKGRNIPDINSQICYKFTSCTNPNCQNHHVFPTPSILYQRLTLALLQYTVILKLDVLYHRRLLKEEQSKIVRPLISSWTEKLVQIHMRYQTPQTSCPEVTYMIIAKLPELLRNGFIQTACKLWIREFNDASNFYVILKCMFVLQQLRDEWSINRFDFEMSKTKTITHPENLPIGFEYYTGYNEAIPVGKRLSLFFFHLYSNNVIDAILNIRIFIQYAISNSKSVNLVTPHAFGDLISLMEFTTSLVFTKSTEYCDFCLPRAYLVNYFEAFTAKPLIPSYNYSRENYLNAIKDSFDQAKQLLSILICSERAYSLIILRLIRLLVLIGLNESTFALKVFNLFKYLNSIVSSGKVKRYLEERCMGRLVNVLHNDIKETGCDSLIIVYYQCGDSSRFSNLEKYGIVKLTYNSIEGFHSALQRIILSAIAENNEQFVEEEMVNEIQAWFWLRIYDSPQTQKAVRKIQTWFRQIQNPRQPNYLDKIYNDVMVFCKSITGEEEKCTVRKYNILLRGLTVDTIVKLIDLQGEMNTIKNKLKFLIQRYSQNVNKVERYSKLEEERKFVYSLR</sequence>
<accession>A0A397SKH2</accession>
<dbReference type="STRING" id="658196.A0A397SKH2"/>
<dbReference type="OrthoDB" id="3156807at2759"/>
<dbReference type="Pfam" id="PF00580">
    <property type="entry name" value="UvrD-helicase"/>
    <property type="match status" value="1"/>
</dbReference>
<dbReference type="PANTHER" id="PTHR21529">
    <property type="entry name" value="MAMMARY TURMOR VIRUS RECEPTOR HOMOLOG 1, 2 MTVR1, 2"/>
    <property type="match status" value="1"/>
</dbReference>
<gene>
    <name evidence="7" type="ORF">C1645_325835</name>
</gene>
<feature type="domain" description="UvrD-like helicase C-terminal" evidence="6">
    <location>
        <begin position="1000"/>
        <end position="1075"/>
    </location>
</feature>
<proteinExistence type="predicted"/>
<evidence type="ECO:0000256" key="3">
    <source>
        <dbReference type="ARBA" id="ARBA00022806"/>
    </source>
</evidence>
<comment type="caution">
    <text evidence="7">The sequence shown here is derived from an EMBL/GenBank/DDBJ whole genome shotgun (WGS) entry which is preliminary data.</text>
</comment>
<dbReference type="GO" id="GO:0005524">
    <property type="term" value="F:ATP binding"/>
    <property type="evidence" value="ECO:0007669"/>
    <property type="project" value="UniProtKB-KW"/>
</dbReference>
<dbReference type="InterPro" id="IPR014017">
    <property type="entry name" value="DNA_helicase_UvrD-like_C"/>
</dbReference>
<evidence type="ECO:0000313" key="8">
    <source>
        <dbReference type="Proteomes" id="UP000265703"/>
    </source>
</evidence>
<dbReference type="InterPro" id="IPR014016">
    <property type="entry name" value="UvrD-like_ATP-bd"/>
</dbReference>
<evidence type="ECO:0000256" key="1">
    <source>
        <dbReference type="ARBA" id="ARBA00022741"/>
    </source>
</evidence>
<evidence type="ECO:0000259" key="5">
    <source>
        <dbReference type="Pfam" id="PF00580"/>
    </source>
</evidence>
<dbReference type="GO" id="GO:0016787">
    <property type="term" value="F:hydrolase activity"/>
    <property type="evidence" value="ECO:0007669"/>
    <property type="project" value="UniProtKB-KW"/>
</dbReference>
<dbReference type="InterPro" id="IPR027417">
    <property type="entry name" value="P-loop_NTPase"/>
</dbReference>
<dbReference type="Proteomes" id="UP000265703">
    <property type="component" value="Unassembled WGS sequence"/>
</dbReference>
<dbReference type="PANTHER" id="PTHR21529:SF4">
    <property type="entry name" value="TPR AND ANKYRIN REPEAT-CONTAINING PROTEIN 1"/>
    <property type="match status" value="1"/>
</dbReference>
<organism evidence="7 8">
    <name type="scientific">Glomus cerebriforme</name>
    <dbReference type="NCBI Taxonomy" id="658196"/>
    <lineage>
        <taxon>Eukaryota</taxon>
        <taxon>Fungi</taxon>
        <taxon>Fungi incertae sedis</taxon>
        <taxon>Mucoromycota</taxon>
        <taxon>Glomeromycotina</taxon>
        <taxon>Glomeromycetes</taxon>
        <taxon>Glomerales</taxon>
        <taxon>Glomeraceae</taxon>
        <taxon>Glomus</taxon>
    </lineage>
</organism>
<evidence type="ECO:0000256" key="4">
    <source>
        <dbReference type="ARBA" id="ARBA00022840"/>
    </source>
</evidence>
<evidence type="ECO:0000259" key="6">
    <source>
        <dbReference type="Pfam" id="PF13361"/>
    </source>
</evidence>
<dbReference type="SUPFAM" id="SSF48452">
    <property type="entry name" value="TPR-like"/>
    <property type="match status" value="1"/>
</dbReference>
<dbReference type="Pfam" id="PF13361">
    <property type="entry name" value="UvrD_C"/>
    <property type="match status" value="1"/>
</dbReference>
<name>A0A397SKH2_9GLOM</name>
<keyword evidence="3" id="KW-0347">Helicase</keyword>
<keyword evidence="1" id="KW-0547">Nucleotide-binding</keyword>
<keyword evidence="4" id="KW-0067">ATP-binding</keyword>
<reference evidence="7 8" key="1">
    <citation type="submission" date="2018-06" db="EMBL/GenBank/DDBJ databases">
        <title>Comparative genomics reveals the genomic features of Rhizophagus irregularis, R. cerebriforme, R. diaphanum and Gigaspora rosea, and their symbiotic lifestyle signature.</title>
        <authorList>
            <person name="Morin E."/>
            <person name="San Clemente H."/>
            <person name="Chen E.C.H."/>
            <person name="De La Providencia I."/>
            <person name="Hainaut M."/>
            <person name="Kuo A."/>
            <person name="Kohler A."/>
            <person name="Murat C."/>
            <person name="Tang N."/>
            <person name="Roy S."/>
            <person name="Loubradou J."/>
            <person name="Henrissat B."/>
            <person name="Grigoriev I.V."/>
            <person name="Corradi N."/>
            <person name="Roux C."/>
            <person name="Martin F.M."/>
        </authorList>
    </citation>
    <scope>NUCLEOTIDE SEQUENCE [LARGE SCALE GENOMIC DNA]</scope>
    <source>
        <strain evidence="7 8">DAOM 227022</strain>
    </source>
</reference>